<sequence length="76" mass="9166">MEANKIRYSYIRKGATYENAGIEPFHVSLKKKEIYTTACSDFEQANQALFKYVEVFYNLHRSLKFWKRLKRIECLH</sequence>
<name>A0A430ATE5_9ENTE</name>
<dbReference type="GO" id="GO:0015074">
    <property type="term" value="P:DNA integration"/>
    <property type="evidence" value="ECO:0007669"/>
    <property type="project" value="InterPro"/>
</dbReference>
<dbReference type="OrthoDB" id="342869at2"/>
<feature type="domain" description="Integrase catalytic" evidence="1">
    <location>
        <begin position="23"/>
        <end position="64"/>
    </location>
</feature>
<proteinExistence type="predicted"/>
<dbReference type="Proteomes" id="UP000287605">
    <property type="component" value="Unassembled WGS sequence"/>
</dbReference>
<accession>A0A430ATE5</accession>
<dbReference type="AlphaFoldDB" id="A0A430ATE5"/>
<evidence type="ECO:0000313" key="3">
    <source>
        <dbReference type="Proteomes" id="UP000287605"/>
    </source>
</evidence>
<reference evidence="2 3" key="1">
    <citation type="submission" date="2017-05" db="EMBL/GenBank/DDBJ databases">
        <title>Vagococcus spp. assemblies.</title>
        <authorList>
            <person name="Gulvik C.A."/>
        </authorList>
    </citation>
    <scope>NUCLEOTIDE SEQUENCE [LARGE SCALE GENOMIC DNA]</scope>
    <source>
        <strain evidence="2 3">CCUG 51432</strain>
    </source>
</reference>
<gene>
    <name evidence="2" type="ORF">CBF29_08055</name>
</gene>
<evidence type="ECO:0000313" key="2">
    <source>
        <dbReference type="EMBL" id="RSU11325.1"/>
    </source>
</evidence>
<keyword evidence="3" id="KW-1185">Reference proteome</keyword>
<comment type="caution">
    <text evidence="2">The sequence shown here is derived from an EMBL/GenBank/DDBJ whole genome shotgun (WGS) entry which is preliminary data.</text>
</comment>
<organism evidence="2 3">
    <name type="scientific">Vagococcus elongatus</name>
    <dbReference type="NCBI Taxonomy" id="180344"/>
    <lineage>
        <taxon>Bacteria</taxon>
        <taxon>Bacillati</taxon>
        <taxon>Bacillota</taxon>
        <taxon>Bacilli</taxon>
        <taxon>Lactobacillales</taxon>
        <taxon>Enterococcaceae</taxon>
        <taxon>Vagococcus</taxon>
    </lineage>
</organism>
<dbReference type="Pfam" id="PF13333">
    <property type="entry name" value="rve_2"/>
    <property type="match status" value="1"/>
</dbReference>
<dbReference type="InterPro" id="IPR001584">
    <property type="entry name" value="Integrase_cat-core"/>
</dbReference>
<evidence type="ECO:0000259" key="1">
    <source>
        <dbReference type="Pfam" id="PF13333"/>
    </source>
</evidence>
<protein>
    <recommendedName>
        <fullName evidence="1">Integrase catalytic domain-containing protein</fullName>
    </recommendedName>
</protein>
<dbReference type="EMBL" id="NGKA01000011">
    <property type="protein sequence ID" value="RSU11325.1"/>
    <property type="molecule type" value="Genomic_DNA"/>
</dbReference>